<evidence type="ECO:0000313" key="3">
    <source>
        <dbReference type="Proteomes" id="UP000265520"/>
    </source>
</evidence>
<protein>
    <submittedName>
        <fullName evidence="2">Uncharacterized protein</fullName>
    </submittedName>
</protein>
<name>A0A392QX77_9FABA</name>
<sequence length="106" mass="11900">MKEERKTLDEELKQGKEKLAKAEEELAGCRARIAELESELKTRSRAELIAKIFDVESGSLEFARSAFNNVVAQVKLFNKDLEISTEGLDAMKEVWDGELVAPATEE</sequence>
<feature type="coiled-coil region" evidence="1">
    <location>
        <begin position="5"/>
        <end position="39"/>
    </location>
</feature>
<dbReference type="EMBL" id="LXQA010168706">
    <property type="protein sequence ID" value="MCI28888.1"/>
    <property type="molecule type" value="Genomic_DNA"/>
</dbReference>
<accession>A0A392QX77</accession>
<proteinExistence type="predicted"/>
<dbReference type="Proteomes" id="UP000265520">
    <property type="component" value="Unassembled WGS sequence"/>
</dbReference>
<reference evidence="2 3" key="1">
    <citation type="journal article" date="2018" name="Front. Plant Sci.">
        <title>Red Clover (Trifolium pratense) and Zigzag Clover (T. medium) - A Picture of Genomic Similarities and Differences.</title>
        <authorList>
            <person name="Dluhosova J."/>
            <person name="Istvanek J."/>
            <person name="Nedelnik J."/>
            <person name="Repkova J."/>
        </authorList>
    </citation>
    <scope>NUCLEOTIDE SEQUENCE [LARGE SCALE GENOMIC DNA]</scope>
    <source>
        <strain evidence="3">cv. 10/8</strain>
        <tissue evidence="2">Leaf</tissue>
    </source>
</reference>
<dbReference type="AlphaFoldDB" id="A0A392QX77"/>
<comment type="caution">
    <text evidence="2">The sequence shown here is derived from an EMBL/GenBank/DDBJ whole genome shotgun (WGS) entry which is preliminary data.</text>
</comment>
<keyword evidence="1" id="KW-0175">Coiled coil</keyword>
<keyword evidence="3" id="KW-1185">Reference proteome</keyword>
<evidence type="ECO:0000256" key="1">
    <source>
        <dbReference type="SAM" id="Coils"/>
    </source>
</evidence>
<evidence type="ECO:0000313" key="2">
    <source>
        <dbReference type="EMBL" id="MCI28888.1"/>
    </source>
</evidence>
<organism evidence="2 3">
    <name type="scientific">Trifolium medium</name>
    <dbReference type="NCBI Taxonomy" id="97028"/>
    <lineage>
        <taxon>Eukaryota</taxon>
        <taxon>Viridiplantae</taxon>
        <taxon>Streptophyta</taxon>
        <taxon>Embryophyta</taxon>
        <taxon>Tracheophyta</taxon>
        <taxon>Spermatophyta</taxon>
        <taxon>Magnoliopsida</taxon>
        <taxon>eudicotyledons</taxon>
        <taxon>Gunneridae</taxon>
        <taxon>Pentapetalae</taxon>
        <taxon>rosids</taxon>
        <taxon>fabids</taxon>
        <taxon>Fabales</taxon>
        <taxon>Fabaceae</taxon>
        <taxon>Papilionoideae</taxon>
        <taxon>50 kb inversion clade</taxon>
        <taxon>NPAAA clade</taxon>
        <taxon>Hologalegina</taxon>
        <taxon>IRL clade</taxon>
        <taxon>Trifolieae</taxon>
        <taxon>Trifolium</taxon>
    </lineage>
</organism>